<name>A0A4R1Q752_9FIRM</name>
<dbReference type="Pfam" id="PF01381">
    <property type="entry name" value="HTH_3"/>
    <property type="match status" value="1"/>
</dbReference>
<dbReference type="CDD" id="cd00093">
    <property type="entry name" value="HTH_XRE"/>
    <property type="match status" value="1"/>
</dbReference>
<dbReference type="InterPro" id="IPR001387">
    <property type="entry name" value="Cro/C1-type_HTH"/>
</dbReference>
<dbReference type="SUPFAM" id="SSF47413">
    <property type="entry name" value="lambda repressor-like DNA-binding domains"/>
    <property type="match status" value="1"/>
</dbReference>
<organism evidence="2 3">
    <name type="scientific">Anaerospora hongkongensis</name>
    <dbReference type="NCBI Taxonomy" id="244830"/>
    <lineage>
        <taxon>Bacteria</taxon>
        <taxon>Bacillati</taxon>
        <taxon>Bacillota</taxon>
        <taxon>Negativicutes</taxon>
        <taxon>Selenomonadales</taxon>
        <taxon>Sporomusaceae</taxon>
        <taxon>Anaerospora</taxon>
    </lineage>
</organism>
<accession>A0A4R1Q752</accession>
<dbReference type="Gene3D" id="1.10.260.40">
    <property type="entry name" value="lambda repressor-like DNA-binding domains"/>
    <property type="match status" value="1"/>
</dbReference>
<dbReference type="InterPro" id="IPR010982">
    <property type="entry name" value="Lambda_DNA-bd_dom_sf"/>
</dbReference>
<gene>
    <name evidence="2" type="ORF">EV210_10687</name>
</gene>
<evidence type="ECO:0000313" key="2">
    <source>
        <dbReference type="EMBL" id="TCL37220.1"/>
    </source>
</evidence>
<reference evidence="2 3" key="1">
    <citation type="submission" date="2019-03" db="EMBL/GenBank/DDBJ databases">
        <title>Genomic Encyclopedia of Type Strains, Phase IV (KMG-IV): sequencing the most valuable type-strain genomes for metagenomic binning, comparative biology and taxonomic classification.</title>
        <authorList>
            <person name="Goeker M."/>
        </authorList>
    </citation>
    <scope>NUCLEOTIDE SEQUENCE [LARGE SCALE GENOMIC DNA]</scope>
    <source>
        <strain evidence="2 3">DSM 15969</strain>
    </source>
</reference>
<dbReference type="Proteomes" id="UP000295063">
    <property type="component" value="Unassembled WGS sequence"/>
</dbReference>
<protein>
    <submittedName>
        <fullName evidence="2">Helix-turn-helix protein</fullName>
    </submittedName>
</protein>
<comment type="caution">
    <text evidence="2">The sequence shown here is derived from an EMBL/GenBank/DDBJ whole genome shotgun (WGS) entry which is preliminary data.</text>
</comment>
<dbReference type="PROSITE" id="PS50943">
    <property type="entry name" value="HTH_CROC1"/>
    <property type="match status" value="1"/>
</dbReference>
<dbReference type="GO" id="GO:0003677">
    <property type="term" value="F:DNA binding"/>
    <property type="evidence" value="ECO:0007669"/>
    <property type="project" value="InterPro"/>
</dbReference>
<evidence type="ECO:0000259" key="1">
    <source>
        <dbReference type="PROSITE" id="PS50943"/>
    </source>
</evidence>
<evidence type="ECO:0000313" key="3">
    <source>
        <dbReference type="Proteomes" id="UP000295063"/>
    </source>
</evidence>
<keyword evidence="3" id="KW-1185">Reference proteome</keyword>
<dbReference type="OrthoDB" id="1682438at2"/>
<dbReference type="EMBL" id="SLUI01000006">
    <property type="protein sequence ID" value="TCL37220.1"/>
    <property type="molecule type" value="Genomic_DNA"/>
</dbReference>
<dbReference type="AlphaFoldDB" id="A0A4R1Q752"/>
<proteinExistence type="predicted"/>
<feature type="domain" description="HTH cro/C1-type" evidence="1">
    <location>
        <begin position="8"/>
        <end position="62"/>
    </location>
</feature>
<sequence length="123" mass="14301">MKFLGHKLREIRKSKRLTMEQLEKLTGVKQSKISRYETGKEFPNNKTATKFADAFKVDLCYFYLENVVLRSGQMPASELISPNEKTPYIVLGERAEKIGFPLVMLEAIVNSWEKNEKKKQEKD</sequence>
<dbReference type="SMART" id="SM00530">
    <property type="entry name" value="HTH_XRE"/>
    <property type="match status" value="1"/>
</dbReference>
<dbReference type="RefSeq" id="WP_132079426.1">
    <property type="nucleotide sequence ID" value="NZ_DAIMLW010000003.1"/>
</dbReference>